<evidence type="ECO:0000256" key="4">
    <source>
        <dbReference type="PROSITE-ProRule" id="PRU00134"/>
    </source>
</evidence>
<reference evidence="6 7" key="1">
    <citation type="journal article" date="2018" name="Plant J.">
        <title>Genome sequences of Chlorella sorokiniana UTEX 1602 and Micractinium conductrix SAG 241.80: implications to maltose excretion by a green alga.</title>
        <authorList>
            <person name="Arriola M.B."/>
            <person name="Velmurugan N."/>
            <person name="Zhang Y."/>
            <person name="Plunkett M.H."/>
            <person name="Hondzo H."/>
            <person name="Barney B.M."/>
        </authorList>
    </citation>
    <scope>NUCLEOTIDE SEQUENCE [LARGE SCALE GENOMIC DNA]</scope>
    <source>
        <strain evidence="6 7">SAG 241.80</strain>
    </source>
</reference>
<evidence type="ECO:0000256" key="1">
    <source>
        <dbReference type="ARBA" id="ARBA00022723"/>
    </source>
</evidence>
<dbReference type="PROSITE" id="PS50865">
    <property type="entry name" value="ZF_MYND_2"/>
    <property type="match status" value="1"/>
</dbReference>
<dbReference type="GO" id="GO:0008168">
    <property type="term" value="F:methyltransferase activity"/>
    <property type="evidence" value="ECO:0007669"/>
    <property type="project" value="UniProtKB-KW"/>
</dbReference>
<keyword evidence="1" id="KW-0479">Metal-binding</keyword>
<name>A0A2P6VAS2_9CHLO</name>
<evidence type="ECO:0000256" key="3">
    <source>
        <dbReference type="ARBA" id="ARBA00022833"/>
    </source>
</evidence>
<proteinExistence type="predicted"/>
<sequence length="489" mass="52534">MSTELTVKKLEKAADALPDDARSPELTGELACLRGAQKAAEVLEESAPGTPQTMTDWRAGLRRPPWQTSTRVFKGLVRLLEAVGTGLEACAGIHLGDAKGVLVSSALHPIAGYTSEEQTSVQLYLPGPEYEASMPSSALLQLLLAGAVLKLEKNDSGAFHYLSRAINLLWPPVNAAMLERGQHMARGRWMPEWPTAAGSVGSANCGAPAALPAPAPTPSPLARAMASDLAAHCPDVSLAQLERWARMLRLQACCMLTEPPHPAQPITVPHQHLLLDCQVLLEGPPHGGKPAAAMFGSQVVLLSGSWEGWGRLRASALDELLDKAIAVAEEEKRWLVVVQAAMQAASWSIDFAAMQAQPGARRPQLRAPSPALMARLRSLNAKARAGLEALKAGKWVAKAARRDMEESLSDQENDMELLARGGSLTASPNPACFHITVNQPCSFCGGRPPVLQHCSACKQRSYCSKDCQLADWRMGHKHECKELAAQRRS</sequence>
<feature type="domain" description="MYND-type" evidence="5">
    <location>
        <begin position="441"/>
        <end position="480"/>
    </location>
</feature>
<dbReference type="STRING" id="554055.A0A2P6VAS2"/>
<dbReference type="GO" id="GO:0008270">
    <property type="term" value="F:zinc ion binding"/>
    <property type="evidence" value="ECO:0007669"/>
    <property type="project" value="UniProtKB-KW"/>
</dbReference>
<dbReference type="Gene3D" id="6.10.140.2220">
    <property type="match status" value="1"/>
</dbReference>
<evidence type="ECO:0000259" key="5">
    <source>
        <dbReference type="PROSITE" id="PS50865"/>
    </source>
</evidence>
<dbReference type="Proteomes" id="UP000239649">
    <property type="component" value="Unassembled WGS sequence"/>
</dbReference>
<dbReference type="GO" id="GO:0032259">
    <property type="term" value="P:methylation"/>
    <property type="evidence" value="ECO:0007669"/>
    <property type="project" value="UniProtKB-KW"/>
</dbReference>
<protein>
    <submittedName>
        <fullName evidence="6">Histone-lysine N-methyltransferase SMYD3-like</fullName>
    </submittedName>
</protein>
<evidence type="ECO:0000256" key="2">
    <source>
        <dbReference type="ARBA" id="ARBA00022771"/>
    </source>
</evidence>
<evidence type="ECO:0000313" key="7">
    <source>
        <dbReference type="Proteomes" id="UP000239649"/>
    </source>
</evidence>
<dbReference type="EMBL" id="LHPF02000016">
    <property type="protein sequence ID" value="PSC71190.1"/>
    <property type="molecule type" value="Genomic_DNA"/>
</dbReference>
<keyword evidence="3" id="KW-0862">Zinc</keyword>
<dbReference type="SUPFAM" id="SSF144232">
    <property type="entry name" value="HIT/MYND zinc finger-like"/>
    <property type="match status" value="1"/>
</dbReference>
<comment type="caution">
    <text evidence="6">The sequence shown here is derived from an EMBL/GenBank/DDBJ whole genome shotgun (WGS) entry which is preliminary data.</text>
</comment>
<dbReference type="InterPro" id="IPR002893">
    <property type="entry name" value="Znf_MYND"/>
</dbReference>
<dbReference type="Pfam" id="PF01753">
    <property type="entry name" value="zf-MYND"/>
    <property type="match status" value="1"/>
</dbReference>
<dbReference type="OrthoDB" id="530530at2759"/>
<accession>A0A2P6VAS2</accession>
<gene>
    <name evidence="6" type="ORF">C2E20_5520</name>
</gene>
<keyword evidence="2 4" id="KW-0863">Zinc-finger</keyword>
<keyword evidence="7" id="KW-1185">Reference proteome</keyword>
<dbReference type="PROSITE" id="PS01360">
    <property type="entry name" value="ZF_MYND_1"/>
    <property type="match status" value="1"/>
</dbReference>
<evidence type="ECO:0000313" key="6">
    <source>
        <dbReference type="EMBL" id="PSC71190.1"/>
    </source>
</evidence>
<organism evidence="6 7">
    <name type="scientific">Micractinium conductrix</name>
    <dbReference type="NCBI Taxonomy" id="554055"/>
    <lineage>
        <taxon>Eukaryota</taxon>
        <taxon>Viridiplantae</taxon>
        <taxon>Chlorophyta</taxon>
        <taxon>core chlorophytes</taxon>
        <taxon>Trebouxiophyceae</taxon>
        <taxon>Chlorellales</taxon>
        <taxon>Chlorellaceae</taxon>
        <taxon>Chlorella clade</taxon>
        <taxon>Micractinium</taxon>
    </lineage>
</organism>
<dbReference type="AlphaFoldDB" id="A0A2P6VAS2"/>